<feature type="transmembrane region" description="Helical" evidence="12">
    <location>
        <begin position="44"/>
        <end position="61"/>
    </location>
</feature>
<dbReference type="Pfam" id="PF02653">
    <property type="entry name" value="BPD_transp_2"/>
    <property type="match status" value="1"/>
</dbReference>
<keyword evidence="8 12" id="KW-0472">Membrane</keyword>
<evidence type="ECO:0000256" key="11">
    <source>
        <dbReference type="SAM" id="MobiDB-lite"/>
    </source>
</evidence>
<dbReference type="InterPro" id="IPR001851">
    <property type="entry name" value="ABC_transp_permease"/>
</dbReference>
<dbReference type="RefSeq" id="WP_149955874.1">
    <property type="nucleotide sequence ID" value="NZ_BKDJ01000002.1"/>
</dbReference>
<dbReference type="GO" id="GO:0022857">
    <property type="term" value="F:transmembrane transporter activity"/>
    <property type="evidence" value="ECO:0007669"/>
    <property type="project" value="InterPro"/>
</dbReference>
<keyword evidence="3" id="KW-0813">Transport</keyword>
<evidence type="ECO:0000313" key="14">
    <source>
        <dbReference type="Proteomes" id="UP000325307"/>
    </source>
</evidence>
<feature type="transmembrane region" description="Helical" evidence="12">
    <location>
        <begin position="125"/>
        <end position="144"/>
    </location>
</feature>
<evidence type="ECO:0000256" key="4">
    <source>
        <dbReference type="ARBA" id="ARBA00022475"/>
    </source>
</evidence>
<evidence type="ECO:0000313" key="13">
    <source>
        <dbReference type="EMBL" id="GER22242.1"/>
    </source>
</evidence>
<dbReference type="PANTHER" id="PTHR32196">
    <property type="entry name" value="ABC TRANSPORTER PERMEASE PROTEIN YPHD-RELATED-RELATED"/>
    <property type="match status" value="1"/>
</dbReference>
<accession>A0A5A7NQ31</accession>
<evidence type="ECO:0000256" key="7">
    <source>
        <dbReference type="ARBA" id="ARBA00022989"/>
    </source>
</evidence>
<comment type="caution">
    <text evidence="13">The sequence shown here is derived from an EMBL/GenBank/DDBJ whole genome shotgun (WGS) entry which is preliminary data.</text>
</comment>
<dbReference type="AlphaFoldDB" id="A0A5A7NQ31"/>
<dbReference type="EMBL" id="BKDJ01000002">
    <property type="protein sequence ID" value="GER22242.1"/>
    <property type="molecule type" value="Genomic_DNA"/>
</dbReference>
<sequence length="360" mass="36634">MDNTNTDTRPAGAQPGAGRPRTAATRKGAGGKDALASLLKLRELPVITALVLLVAITYLNNPLFLSPQGVKDLLLNATIMMILAAGQAVVIITRNVDLSVGSILGLVAFGTGSIFAAAPGMPIALVLLIGIAFGAVLGSVNGLLVTLAKVPALVITLGTLYVYRGLNNVWAGGTQYFAGDRPAEFGALSVDTFLGIPLITLLAIAVVAAVAIYMAGTRPGRDLYAIGSEPDAAKLFGLPVSKRVFLAFLANGALAGLAGVLYASRFNSVGATTGTGMELDVVAAAVVGGVAIFGGSGSVVGAAIGAMLLTTITSSLTALRVDKFWQQAIVGVLILAAIVIDRVASLRSAKKLRISEARNV</sequence>
<evidence type="ECO:0000256" key="5">
    <source>
        <dbReference type="ARBA" id="ARBA00022519"/>
    </source>
</evidence>
<feature type="transmembrane region" description="Helical" evidence="12">
    <location>
        <begin position="98"/>
        <end position="118"/>
    </location>
</feature>
<feature type="transmembrane region" description="Helical" evidence="12">
    <location>
        <begin position="324"/>
        <end position="344"/>
    </location>
</feature>
<evidence type="ECO:0000256" key="8">
    <source>
        <dbReference type="ARBA" id="ARBA00023136"/>
    </source>
</evidence>
<keyword evidence="7 12" id="KW-1133">Transmembrane helix</keyword>
<keyword evidence="14" id="KW-1185">Reference proteome</keyword>
<evidence type="ECO:0000256" key="1">
    <source>
        <dbReference type="ARBA" id="ARBA00004651"/>
    </source>
</evidence>
<feature type="transmembrane region" description="Helical" evidence="12">
    <location>
        <begin position="244"/>
        <end position="263"/>
    </location>
</feature>
<comment type="subunit">
    <text evidence="2">The complex is composed of two ATP-binding proteins (LsrA), two transmembrane proteins (LsrC and LsrD) and a solute-binding protein (LsrB).</text>
</comment>
<comment type="subcellular location">
    <subcellularLocation>
        <location evidence="1">Cell membrane</location>
        <topology evidence="1">Multi-pass membrane protein</topology>
    </subcellularLocation>
</comment>
<evidence type="ECO:0000256" key="3">
    <source>
        <dbReference type="ARBA" id="ARBA00022448"/>
    </source>
</evidence>
<dbReference type="PANTHER" id="PTHR32196:SF29">
    <property type="entry name" value="AUTOINDUCER 2 IMPORT SYSTEM PERMEASE PROTEIN LSRC"/>
    <property type="match status" value="1"/>
</dbReference>
<feature type="transmembrane region" description="Helical" evidence="12">
    <location>
        <begin position="73"/>
        <end position="92"/>
    </location>
</feature>
<organism evidence="13 14">
    <name type="scientific">Zafaria cholistanensis</name>
    <dbReference type="NCBI Taxonomy" id="1682741"/>
    <lineage>
        <taxon>Bacteria</taxon>
        <taxon>Bacillati</taxon>
        <taxon>Actinomycetota</taxon>
        <taxon>Actinomycetes</taxon>
        <taxon>Micrococcales</taxon>
        <taxon>Micrococcaceae</taxon>
        <taxon>Zafaria</taxon>
    </lineage>
</organism>
<name>A0A5A7NQ31_9MICC</name>
<evidence type="ECO:0000256" key="10">
    <source>
        <dbReference type="ARBA" id="ARBA00039382"/>
    </source>
</evidence>
<dbReference type="GO" id="GO:0005886">
    <property type="term" value="C:plasma membrane"/>
    <property type="evidence" value="ECO:0007669"/>
    <property type="project" value="UniProtKB-SubCell"/>
</dbReference>
<gene>
    <name evidence="13" type="primary">rhaP</name>
    <name evidence="13" type="ORF">NCCP1664_07390</name>
</gene>
<keyword evidence="5" id="KW-0997">Cell inner membrane</keyword>
<protein>
    <recommendedName>
        <fullName evidence="10">Autoinducer 2 import system permease protein LsrC</fullName>
    </recommendedName>
</protein>
<evidence type="ECO:0000256" key="2">
    <source>
        <dbReference type="ARBA" id="ARBA00011262"/>
    </source>
</evidence>
<reference evidence="13 14" key="1">
    <citation type="submission" date="2019-09" db="EMBL/GenBank/DDBJ databases">
        <title>Arthrobacter zafarii sp. nov., a moderately thermotolerant and halotolerant actinobacterium isolated from Cholistan desert soil of Pakistan.</title>
        <authorList>
            <person name="Amin A."/>
            <person name="Ahmed I."/>
            <person name="Khalid N."/>
            <person name="Schumann P."/>
            <person name="Busse H.J."/>
            <person name="Khan I.U."/>
            <person name="Li S."/>
            <person name="Li W.J."/>
        </authorList>
    </citation>
    <scope>NUCLEOTIDE SEQUENCE [LARGE SCALE GENOMIC DNA]</scope>
    <source>
        <strain evidence="13 14">NCCP-1664</strain>
    </source>
</reference>
<keyword evidence="6 12" id="KW-0812">Transmembrane</keyword>
<dbReference type="Proteomes" id="UP000325307">
    <property type="component" value="Unassembled WGS sequence"/>
</dbReference>
<feature type="region of interest" description="Disordered" evidence="11">
    <location>
        <begin position="1"/>
        <end position="28"/>
    </location>
</feature>
<proteinExistence type="predicted"/>
<dbReference type="OrthoDB" id="3185552at2"/>
<keyword evidence="4" id="KW-1003">Cell membrane</keyword>
<feature type="transmembrane region" description="Helical" evidence="12">
    <location>
        <begin position="150"/>
        <end position="171"/>
    </location>
</feature>
<feature type="transmembrane region" description="Helical" evidence="12">
    <location>
        <begin position="192"/>
        <end position="215"/>
    </location>
</feature>
<evidence type="ECO:0000256" key="9">
    <source>
        <dbReference type="ARBA" id="ARBA00025439"/>
    </source>
</evidence>
<dbReference type="CDD" id="cd06579">
    <property type="entry name" value="TM_PBP1_transp_AraH_like"/>
    <property type="match status" value="1"/>
</dbReference>
<feature type="transmembrane region" description="Helical" evidence="12">
    <location>
        <begin position="284"/>
        <end position="312"/>
    </location>
</feature>
<comment type="function">
    <text evidence="9">Part of the ABC transporter complex LsrABCD involved in autoinducer 2 (AI-2) import. Probably responsible for the translocation of the substrate across the membrane.</text>
</comment>
<evidence type="ECO:0000256" key="6">
    <source>
        <dbReference type="ARBA" id="ARBA00022692"/>
    </source>
</evidence>
<evidence type="ECO:0000256" key="12">
    <source>
        <dbReference type="SAM" id="Phobius"/>
    </source>
</evidence>